<keyword evidence="4" id="KW-0812">Transmembrane</keyword>
<evidence type="ECO:0000256" key="3">
    <source>
        <dbReference type="ARBA" id="ARBA00022448"/>
    </source>
</evidence>
<sequence>MEDSPLVLRGISCTFEGGHKIGIVGRTGSGKTTLIGALFRLVEPTAGRILVDGIDISKIGLSDLRSRFGIIAQDPTLFNGTVRYNMDPLCQHTDEEIWEVLGKCQLEEPVEEKEKGLDSLVVEDGSNWSMGQCQLFCLGRALLRKAKILVLEEATTSIDNTTDMILQKTIRIEFSTVITVAHRIPTVMDCTMVQPLVMGN</sequence>
<gene>
    <name evidence="11" type="ORF">K7X08_025027</name>
</gene>
<keyword evidence="12" id="KW-1185">Reference proteome</keyword>
<proteinExistence type="inferred from homology"/>
<dbReference type="EC" id="7.6.2.2" evidence="2"/>
<evidence type="ECO:0000256" key="7">
    <source>
        <dbReference type="ARBA" id="ARBA00022989"/>
    </source>
</evidence>
<evidence type="ECO:0000256" key="4">
    <source>
        <dbReference type="ARBA" id="ARBA00022692"/>
    </source>
</evidence>
<dbReference type="GO" id="GO:0005524">
    <property type="term" value="F:ATP binding"/>
    <property type="evidence" value="ECO:0007669"/>
    <property type="project" value="UniProtKB-KW"/>
</dbReference>
<dbReference type="Pfam" id="PF00005">
    <property type="entry name" value="ABC_tran"/>
    <property type="match status" value="1"/>
</dbReference>
<dbReference type="SUPFAM" id="SSF52540">
    <property type="entry name" value="P-loop containing nucleoside triphosphate hydrolases"/>
    <property type="match status" value="1"/>
</dbReference>
<dbReference type="SMART" id="SM00382">
    <property type="entry name" value="AAA"/>
    <property type="match status" value="1"/>
</dbReference>
<comment type="catalytic activity">
    <reaction evidence="9">
        <text>ATP + H2O + xenobioticSide 1 = ADP + phosphate + xenobioticSide 2.</text>
        <dbReference type="EC" id="7.6.2.2"/>
    </reaction>
</comment>
<evidence type="ECO:0000256" key="6">
    <source>
        <dbReference type="ARBA" id="ARBA00022840"/>
    </source>
</evidence>
<organism evidence="11 12">
    <name type="scientific">Anisodus acutangulus</name>
    <dbReference type="NCBI Taxonomy" id="402998"/>
    <lineage>
        <taxon>Eukaryota</taxon>
        <taxon>Viridiplantae</taxon>
        <taxon>Streptophyta</taxon>
        <taxon>Embryophyta</taxon>
        <taxon>Tracheophyta</taxon>
        <taxon>Spermatophyta</taxon>
        <taxon>Magnoliopsida</taxon>
        <taxon>eudicotyledons</taxon>
        <taxon>Gunneridae</taxon>
        <taxon>Pentapetalae</taxon>
        <taxon>asterids</taxon>
        <taxon>lamiids</taxon>
        <taxon>Solanales</taxon>
        <taxon>Solanaceae</taxon>
        <taxon>Solanoideae</taxon>
        <taxon>Hyoscyameae</taxon>
        <taxon>Anisodus</taxon>
    </lineage>
</organism>
<evidence type="ECO:0000256" key="9">
    <source>
        <dbReference type="ARBA" id="ARBA00034018"/>
    </source>
</evidence>
<dbReference type="CDD" id="cd03244">
    <property type="entry name" value="ABCC_MRP_domain2"/>
    <property type="match status" value="1"/>
</dbReference>
<dbReference type="InterPro" id="IPR003439">
    <property type="entry name" value="ABC_transporter-like_ATP-bd"/>
</dbReference>
<dbReference type="FunFam" id="3.40.50.300:FF:000630">
    <property type="entry name" value="ATP-binding cassette (ABC) transporter, putative"/>
    <property type="match status" value="1"/>
</dbReference>
<keyword evidence="3" id="KW-0813">Transport</keyword>
<dbReference type="Gene3D" id="3.40.50.300">
    <property type="entry name" value="P-loop containing nucleotide triphosphate hydrolases"/>
    <property type="match status" value="1"/>
</dbReference>
<dbReference type="GO" id="GO:0016887">
    <property type="term" value="F:ATP hydrolysis activity"/>
    <property type="evidence" value="ECO:0007669"/>
    <property type="project" value="InterPro"/>
</dbReference>
<keyword evidence="6" id="KW-0067">ATP-binding</keyword>
<evidence type="ECO:0000313" key="12">
    <source>
        <dbReference type="Proteomes" id="UP001152561"/>
    </source>
</evidence>
<dbReference type="Proteomes" id="UP001152561">
    <property type="component" value="Unassembled WGS sequence"/>
</dbReference>
<evidence type="ECO:0000256" key="2">
    <source>
        <dbReference type="ARBA" id="ARBA00012191"/>
    </source>
</evidence>
<evidence type="ECO:0000259" key="10">
    <source>
        <dbReference type="PROSITE" id="PS50893"/>
    </source>
</evidence>
<dbReference type="PANTHER" id="PTHR24223:SF369">
    <property type="entry name" value="ABC TRANSPORTER C FAMILY MEMBER 10"/>
    <property type="match status" value="1"/>
</dbReference>
<dbReference type="AlphaFoldDB" id="A0A9Q1RGA9"/>
<protein>
    <recommendedName>
        <fullName evidence="2">ABC-type xenobiotic transporter</fullName>
        <ecNumber evidence="2">7.6.2.2</ecNumber>
    </recommendedName>
</protein>
<dbReference type="GO" id="GO:0016020">
    <property type="term" value="C:membrane"/>
    <property type="evidence" value="ECO:0007669"/>
    <property type="project" value="TreeGrafter"/>
</dbReference>
<dbReference type="GO" id="GO:0008559">
    <property type="term" value="F:ABC-type xenobiotic transporter activity"/>
    <property type="evidence" value="ECO:0007669"/>
    <property type="project" value="UniProtKB-EC"/>
</dbReference>
<dbReference type="InterPro" id="IPR027417">
    <property type="entry name" value="P-loop_NTPase"/>
</dbReference>
<evidence type="ECO:0000256" key="8">
    <source>
        <dbReference type="ARBA" id="ARBA00023136"/>
    </source>
</evidence>
<keyword evidence="5" id="KW-0547">Nucleotide-binding</keyword>
<keyword evidence="7" id="KW-1133">Transmembrane helix</keyword>
<dbReference type="PANTHER" id="PTHR24223">
    <property type="entry name" value="ATP-BINDING CASSETTE SUB-FAMILY C"/>
    <property type="match status" value="1"/>
</dbReference>
<evidence type="ECO:0000256" key="5">
    <source>
        <dbReference type="ARBA" id="ARBA00022741"/>
    </source>
</evidence>
<comment type="similarity">
    <text evidence="1">Belongs to the ABC transporter superfamily. ABCC family. Conjugate transporter (TC 3.A.1.208) subfamily.</text>
</comment>
<keyword evidence="8" id="KW-0472">Membrane</keyword>
<evidence type="ECO:0000313" key="11">
    <source>
        <dbReference type="EMBL" id="KAJ8554349.1"/>
    </source>
</evidence>
<name>A0A9Q1RGA9_9SOLA</name>
<dbReference type="PROSITE" id="PS50893">
    <property type="entry name" value="ABC_TRANSPORTER_2"/>
    <property type="match status" value="1"/>
</dbReference>
<dbReference type="OrthoDB" id="6500128at2759"/>
<dbReference type="EMBL" id="JAJAGQ010000009">
    <property type="protein sequence ID" value="KAJ8554349.1"/>
    <property type="molecule type" value="Genomic_DNA"/>
</dbReference>
<accession>A0A9Q1RGA9</accession>
<dbReference type="InterPro" id="IPR003593">
    <property type="entry name" value="AAA+_ATPase"/>
</dbReference>
<dbReference type="InterPro" id="IPR050173">
    <property type="entry name" value="ABC_transporter_C-like"/>
</dbReference>
<evidence type="ECO:0000256" key="1">
    <source>
        <dbReference type="ARBA" id="ARBA00009726"/>
    </source>
</evidence>
<feature type="domain" description="ABC transporter" evidence="10">
    <location>
        <begin position="1"/>
        <end position="200"/>
    </location>
</feature>
<comment type="caution">
    <text evidence="11">The sequence shown here is derived from an EMBL/GenBank/DDBJ whole genome shotgun (WGS) entry which is preliminary data.</text>
</comment>
<reference evidence="12" key="1">
    <citation type="journal article" date="2023" name="Proc. Natl. Acad. Sci. U.S.A.">
        <title>Genomic and structural basis for evolution of tropane alkaloid biosynthesis.</title>
        <authorList>
            <person name="Wanga Y.-J."/>
            <person name="Taina T."/>
            <person name="Yua J.-Y."/>
            <person name="Lia J."/>
            <person name="Xua B."/>
            <person name="Chenc J."/>
            <person name="D'Auriad J.C."/>
            <person name="Huanga J.-P."/>
            <person name="Huanga S.-X."/>
        </authorList>
    </citation>
    <scope>NUCLEOTIDE SEQUENCE [LARGE SCALE GENOMIC DNA]</scope>
    <source>
        <strain evidence="12">cv. KIB-2019</strain>
    </source>
</reference>